<dbReference type="Proteomes" id="UP001499841">
    <property type="component" value="Unassembled WGS sequence"/>
</dbReference>
<dbReference type="InterPro" id="IPR053158">
    <property type="entry name" value="CapK_Type1_Caps_Biosynth"/>
</dbReference>
<dbReference type="EMBL" id="BAABBA010000005">
    <property type="protein sequence ID" value="GAA4286970.1"/>
    <property type="molecule type" value="Genomic_DNA"/>
</dbReference>
<keyword evidence="2" id="KW-1185">Reference proteome</keyword>
<organism evidence="1 2">
    <name type="scientific">Georgenia daeguensis</name>
    <dbReference type="NCBI Taxonomy" id="908355"/>
    <lineage>
        <taxon>Bacteria</taxon>
        <taxon>Bacillati</taxon>
        <taxon>Actinomycetota</taxon>
        <taxon>Actinomycetes</taxon>
        <taxon>Micrococcales</taxon>
        <taxon>Bogoriellaceae</taxon>
        <taxon>Georgenia</taxon>
    </lineage>
</organism>
<dbReference type="Gene3D" id="3.40.50.12780">
    <property type="entry name" value="N-terminal domain of ligase-like"/>
    <property type="match status" value="1"/>
</dbReference>
<gene>
    <name evidence="1" type="ORF">GCM10022262_13290</name>
</gene>
<dbReference type="InterPro" id="IPR042099">
    <property type="entry name" value="ANL_N_sf"/>
</dbReference>
<comment type="caution">
    <text evidence="1">The sequence shown here is derived from an EMBL/GenBank/DDBJ whole genome shotgun (WGS) entry which is preliminary data.</text>
</comment>
<proteinExistence type="predicted"/>
<keyword evidence="1" id="KW-0436">Ligase</keyword>
<dbReference type="GO" id="GO:0016874">
    <property type="term" value="F:ligase activity"/>
    <property type="evidence" value="ECO:0007669"/>
    <property type="project" value="UniProtKB-KW"/>
</dbReference>
<name>A0ABP8ESK1_9MICO</name>
<reference evidence="2" key="1">
    <citation type="journal article" date="2019" name="Int. J. Syst. Evol. Microbiol.">
        <title>The Global Catalogue of Microorganisms (GCM) 10K type strain sequencing project: providing services to taxonomists for standard genome sequencing and annotation.</title>
        <authorList>
            <consortium name="The Broad Institute Genomics Platform"/>
            <consortium name="The Broad Institute Genome Sequencing Center for Infectious Disease"/>
            <person name="Wu L."/>
            <person name="Ma J."/>
        </authorList>
    </citation>
    <scope>NUCLEOTIDE SEQUENCE [LARGE SCALE GENOMIC DNA]</scope>
    <source>
        <strain evidence="2">JCM 17459</strain>
    </source>
</reference>
<evidence type="ECO:0000313" key="2">
    <source>
        <dbReference type="Proteomes" id="UP001499841"/>
    </source>
</evidence>
<evidence type="ECO:0000313" key="1">
    <source>
        <dbReference type="EMBL" id="GAA4286970.1"/>
    </source>
</evidence>
<dbReference type="PANTHER" id="PTHR36932">
    <property type="entry name" value="CAPSULAR POLYSACCHARIDE BIOSYNTHESIS PROTEIN"/>
    <property type="match status" value="1"/>
</dbReference>
<sequence length="436" mass="47105">MSASALVRRHAFWALDRARGGTLARSVADVDALFAAPHSPAARAARRDRLARLLHHATRATRFHAGHDPADLASFPVVDKGTYREHGAAMRSAGCTDRQLHRHRTSGSTGTPFEAVWDDVKARRNQADAIALARRAGYELGMPLVYLRTWQGQYGGGGLQKWARAVVPVEVLGLDEARARAVLAGIRRRGRPVALLGYGSALAELCRALDAGAPPVEGLVSAVVAVGEAPTEYLRAAVPRHLGRPLVARYSNTENGLIAQEDGSVAYHVNVASYVVEVLRRDRDEPAAPGETGRIVVTDLFNRAMPFIRYDTGDLGSLAVDDGGRADDAVLASVAGRVLDVVTDTRGRPVNPMGTPELEDYADVRQFQLAQTGPGRYEVRLNAAPDGGRDARIRQEFLGVLGRDADVRVVHVDGVPLLDSGKRQMIVNEWRAARRG</sequence>
<dbReference type="PANTHER" id="PTHR36932:SF1">
    <property type="entry name" value="CAPSULAR POLYSACCHARIDE BIOSYNTHESIS PROTEIN"/>
    <property type="match status" value="1"/>
</dbReference>
<protein>
    <submittedName>
        <fullName evidence="1">Phenylacetate--CoA ligase family protein</fullName>
    </submittedName>
</protein>
<dbReference type="SUPFAM" id="SSF56801">
    <property type="entry name" value="Acetyl-CoA synthetase-like"/>
    <property type="match status" value="1"/>
</dbReference>
<accession>A0ABP8ESK1</accession>
<dbReference type="RefSeq" id="WP_345039080.1">
    <property type="nucleotide sequence ID" value="NZ_BAABBA010000005.1"/>
</dbReference>